<evidence type="ECO:0000259" key="9">
    <source>
        <dbReference type="Pfam" id="PF00999"/>
    </source>
</evidence>
<dbReference type="PANTHER" id="PTHR32468:SF0">
    <property type="entry name" value="K(+)_H(+) ANTIPORTER 1"/>
    <property type="match status" value="1"/>
</dbReference>
<evidence type="ECO:0000256" key="6">
    <source>
        <dbReference type="ARBA" id="ARBA00023136"/>
    </source>
</evidence>
<feature type="transmembrane region" description="Helical" evidence="8">
    <location>
        <begin position="79"/>
        <end position="97"/>
    </location>
</feature>
<evidence type="ECO:0000313" key="10">
    <source>
        <dbReference type="EMBL" id="KAF2202199.1"/>
    </source>
</evidence>
<dbReference type="OrthoDB" id="2687058at2759"/>
<feature type="transmembrane region" description="Helical" evidence="8">
    <location>
        <begin position="430"/>
        <end position="452"/>
    </location>
</feature>
<gene>
    <name evidence="10" type="ORF">GQ43DRAFT_480107</name>
</gene>
<evidence type="ECO:0000256" key="4">
    <source>
        <dbReference type="ARBA" id="ARBA00022989"/>
    </source>
</evidence>
<dbReference type="GO" id="GO:0016020">
    <property type="term" value="C:membrane"/>
    <property type="evidence" value="ECO:0007669"/>
    <property type="project" value="UniProtKB-SubCell"/>
</dbReference>
<evidence type="ECO:0000256" key="5">
    <source>
        <dbReference type="ARBA" id="ARBA00023065"/>
    </source>
</evidence>
<dbReference type="GO" id="GO:1902600">
    <property type="term" value="P:proton transmembrane transport"/>
    <property type="evidence" value="ECO:0007669"/>
    <property type="project" value="InterPro"/>
</dbReference>
<keyword evidence="11" id="KW-1185">Reference proteome</keyword>
<dbReference type="InterPro" id="IPR050794">
    <property type="entry name" value="CPA2_transporter"/>
</dbReference>
<proteinExistence type="predicted"/>
<evidence type="ECO:0000256" key="8">
    <source>
        <dbReference type="SAM" id="Phobius"/>
    </source>
</evidence>
<evidence type="ECO:0000256" key="7">
    <source>
        <dbReference type="SAM" id="MobiDB-lite"/>
    </source>
</evidence>
<accession>A0A9P4JPV5</accession>
<dbReference type="EMBL" id="ML993946">
    <property type="protein sequence ID" value="KAF2202199.1"/>
    <property type="molecule type" value="Genomic_DNA"/>
</dbReference>
<feature type="transmembrane region" description="Helical" evidence="8">
    <location>
        <begin position="143"/>
        <end position="164"/>
    </location>
</feature>
<evidence type="ECO:0000256" key="2">
    <source>
        <dbReference type="ARBA" id="ARBA00022448"/>
    </source>
</evidence>
<sequence length="915" mass="97892">MASELVRTVSQVVTKAVASPTPTSAVNKVPPQGGVLEGANPVHYDSKNPIIIFIIQAGIIIIFCRLLHYPLSKLRQPRVIAEVIGGILLGPSVMGRIPGFTAAIFPTAAMPNLNLIANIGLTLFLFLVGLEVDLRFLVSNWKIALSVGLAGMALPFGLGCAIAVGLYDQFRNEPGTVPIDFGVYMLFIGVAMAITAFPVLCRILTELKLLMTPVGIIVLSAGVGNDVVGWVLLALCVALVNAGTGLTALWVLLTCIGYVLVLVYAVRPAFVWVLRRNRALQDGPSQGDIALTLLIALTSAFFTGIIGVHPIFGAFMAGLICPHEGGFAIKVTEKIEDLVSALFLPLYFALSGLNTNLGLLDSGIVWGYVFGVCAIAFFAKFVGAALAARVNGMVWRECFTIGSLMSCKGLVELIVLNIGLQAKILSTRTFTIFVVMALVTTFATTPLTSYLYPPWYQKKIEAWKRGEIDWDTGKPLDRPGSAIESVHFDKLQAQKVRRLMVYLRLDSMPTLLAFASLFGGKPDKPAAKRHPLLEPTTSVGKETEMSESNGEPPERPIEAYGLRLLSLTDRGSSVMQVSELESYTAHDPVVNTFRTFGRLHNLAISGEVVVVPEPSFADVLTSRASESDLLLLPWSETGGMSEQGVIQDKTTRGKLATSEYTAFVHSSFEQATITTAVLVNKNFGGSKNKDKKRLKRTYSSVSLPSTKDQELVAPIADRSHHIFLPFFGGDDDRAALRLVLQLAENPEVTATLVHFEIADERFGQADTKSPVAITSVKTTAHETVSATPEQDSAFFAALRASLPTDLAHRVVFETVPSADPVEDAIARASAEVGQSPKNAGDLVVLGRNASRTLAGVSGVGDGDEITRAGESLGAASTLGGLAEKVWEAKVGASLLVVKAGVRAREGGLGIYGYGI</sequence>
<dbReference type="InterPro" id="IPR006153">
    <property type="entry name" value="Cation/H_exchanger_TM"/>
</dbReference>
<evidence type="ECO:0000256" key="1">
    <source>
        <dbReference type="ARBA" id="ARBA00004141"/>
    </source>
</evidence>
<feature type="transmembrane region" description="Helical" evidence="8">
    <location>
        <begin position="287"/>
        <end position="305"/>
    </location>
</feature>
<feature type="transmembrane region" description="Helical" evidence="8">
    <location>
        <begin position="109"/>
        <end position="131"/>
    </location>
</feature>
<protein>
    <submittedName>
        <fullName evidence="10">K(+)/H(+) antiporter-like protein 1</fullName>
    </submittedName>
</protein>
<comment type="subcellular location">
    <subcellularLocation>
        <location evidence="1">Membrane</location>
        <topology evidence="1">Multi-pass membrane protein</topology>
    </subcellularLocation>
</comment>
<feature type="transmembrane region" description="Helical" evidence="8">
    <location>
        <begin position="184"/>
        <end position="204"/>
    </location>
</feature>
<organism evidence="10 11">
    <name type="scientific">Delitschia confertaspora ATCC 74209</name>
    <dbReference type="NCBI Taxonomy" id="1513339"/>
    <lineage>
        <taxon>Eukaryota</taxon>
        <taxon>Fungi</taxon>
        <taxon>Dikarya</taxon>
        <taxon>Ascomycota</taxon>
        <taxon>Pezizomycotina</taxon>
        <taxon>Dothideomycetes</taxon>
        <taxon>Pleosporomycetidae</taxon>
        <taxon>Pleosporales</taxon>
        <taxon>Delitschiaceae</taxon>
        <taxon>Delitschia</taxon>
    </lineage>
</organism>
<keyword evidence="2" id="KW-0813">Transport</keyword>
<dbReference type="Gene3D" id="1.20.1530.20">
    <property type="match status" value="1"/>
</dbReference>
<reference evidence="10" key="1">
    <citation type="journal article" date="2020" name="Stud. Mycol.">
        <title>101 Dothideomycetes genomes: a test case for predicting lifestyles and emergence of pathogens.</title>
        <authorList>
            <person name="Haridas S."/>
            <person name="Albert R."/>
            <person name="Binder M."/>
            <person name="Bloem J."/>
            <person name="Labutti K."/>
            <person name="Salamov A."/>
            <person name="Andreopoulos B."/>
            <person name="Baker S."/>
            <person name="Barry K."/>
            <person name="Bills G."/>
            <person name="Bluhm B."/>
            <person name="Cannon C."/>
            <person name="Castanera R."/>
            <person name="Culley D."/>
            <person name="Daum C."/>
            <person name="Ezra D."/>
            <person name="Gonzalez J."/>
            <person name="Henrissat B."/>
            <person name="Kuo A."/>
            <person name="Liang C."/>
            <person name="Lipzen A."/>
            <person name="Lutzoni F."/>
            <person name="Magnuson J."/>
            <person name="Mondo S."/>
            <person name="Nolan M."/>
            <person name="Ohm R."/>
            <person name="Pangilinan J."/>
            <person name="Park H.-J."/>
            <person name="Ramirez L."/>
            <person name="Alfaro M."/>
            <person name="Sun H."/>
            <person name="Tritt A."/>
            <person name="Yoshinaga Y."/>
            <person name="Zwiers L.-H."/>
            <person name="Turgeon B."/>
            <person name="Goodwin S."/>
            <person name="Spatafora J."/>
            <person name="Crous P."/>
            <person name="Grigoriev I."/>
        </authorList>
    </citation>
    <scope>NUCLEOTIDE SEQUENCE</scope>
    <source>
        <strain evidence="10">ATCC 74209</strain>
    </source>
</reference>
<dbReference type="Pfam" id="PF00999">
    <property type="entry name" value="Na_H_Exchanger"/>
    <property type="match status" value="1"/>
</dbReference>
<dbReference type="AlphaFoldDB" id="A0A9P4JPV5"/>
<keyword evidence="5" id="KW-0406">Ion transport</keyword>
<comment type="caution">
    <text evidence="10">The sequence shown here is derived from an EMBL/GenBank/DDBJ whole genome shotgun (WGS) entry which is preliminary data.</text>
</comment>
<dbReference type="PANTHER" id="PTHR32468">
    <property type="entry name" value="CATION/H + ANTIPORTER"/>
    <property type="match status" value="1"/>
</dbReference>
<feature type="transmembrane region" description="Helical" evidence="8">
    <location>
        <begin position="246"/>
        <end position="266"/>
    </location>
</feature>
<keyword evidence="6 8" id="KW-0472">Membrane</keyword>
<evidence type="ECO:0000313" key="11">
    <source>
        <dbReference type="Proteomes" id="UP000799536"/>
    </source>
</evidence>
<dbReference type="InterPro" id="IPR038770">
    <property type="entry name" value="Na+/solute_symporter_sf"/>
</dbReference>
<name>A0A9P4JPV5_9PLEO</name>
<dbReference type="GO" id="GO:0015297">
    <property type="term" value="F:antiporter activity"/>
    <property type="evidence" value="ECO:0007669"/>
    <property type="project" value="InterPro"/>
</dbReference>
<keyword evidence="3 8" id="KW-0812">Transmembrane</keyword>
<evidence type="ECO:0000256" key="3">
    <source>
        <dbReference type="ARBA" id="ARBA00022692"/>
    </source>
</evidence>
<dbReference type="Proteomes" id="UP000799536">
    <property type="component" value="Unassembled WGS sequence"/>
</dbReference>
<feature type="transmembrane region" description="Helical" evidence="8">
    <location>
        <begin position="216"/>
        <end position="240"/>
    </location>
</feature>
<feature type="domain" description="Cation/H+ exchanger transmembrane" evidence="9">
    <location>
        <begin position="60"/>
        <end position="445"/>
    </location>
</feature>
<feature type="transmembrane region" description="Helical" evidence="8">
    <location>
        <begin position="50"/>
        <end position="67"/>
    </location>
</feature>
<keyword evidence="4 8" id="KW-1133">Transmembrane helix</keyword>
<feature type="transmembrane region" description="Helical" evidence="8">
    <location>
        <begin position="365"/>
        <end position="386"/>
    </location>
</feature>
<feature type="region of interest" description="Disordered" evidence="7">
    <location>
        <begin position="525"/>
        <end position="555"/>
    </location>
</feature>